<name>A4BQC3_9GAMM</name>
<dbReference type="SMART" id="SM01126">
    <property type="entry name" value="DDE_Tnp_IS1595"/>
    <property type="match status" value="1"/>
</dbReference>
<proteinExistence type="predicted"/>
<dbReference type="NCBIfam" id="NF033547">
    <property type="entry name" value="transpos_IS1595"/>
    <property type="match status" value="1"/>
</dbReference>
<dbReference type="PANTHER" id="PTHR47163:SF2">
    <property type="entry name" value="SI:DKEY-17M8.2"/>
    <property type="match status" value="1"/>
</dbReference>
<dbReference type="OrthoDB" id="271821at2"/>
<dbReference type="Proteomes" id="UP000003374">
    <property type="component" value="Unassembled WGS sequence"/>
</dbReference>
<sequence length="342" mass="38429">MAFEVFERDDLRFPRSLSEFQRLFPDEAACAAYLEHARWSDGFACRHCGVADEPYRFANRSGVLRCRHCGRDTSLTAGTVMERTHTPLSVWFWAAYLVASQTPGISAVQFQRQLGLSRYETAFQILHKLRVGMVRPDQDRIGGRAEEVVEADETWVGGRTRGKGRGVHDMAIVAGAVEVRQRKRSDSSLNKRKSGRYAGRVRLTLVPDRSARSLGRFIESAVAPGTRIITDDWSGYAGLASRNYLHTAVAQRGDPQVAEEFMPIIHLVFSNLKTWLCGIHHGVSPQHLQAYLDEFTFRFNRRFYPFNAFRSLLGIAGDVTALTYAELYAEKSRPTTSSSSGS</sequence>
<gene>
    <name evidence="2" type="ORF">NB231_05195</name>
</gene>
<comment type="caution">
    <text evidence="2">The sequence shown here is derived from an EMBL/GenBank/DDBJ whole genome shotgun (WGS) entry which is preliminary data.</text>
</comment>
<dbReference type="AlphaFoldDB" id="A4BQC3"/>
<reference evidence="2 3" key="1">
    <citation type="submission" date="2006-02" db="EMBL/GenBank/DDBJ databases">
        <authorList>
            <person name="Waterbury J."/>
            <person name="Ferriera S."/>
            <person name="Johnson J."/>
            <person name="Kravitz S."/>
            <person name="Halpern A."/>
            <person name="Remington K."/>
            <person name="Beeson K."/>
            <person name="Tran B."/>
            <person name="Rogers Y.-H."/>
            <person name="Friedman R."/>
            <person name="Venter J.C."/>
        </authorList>
    </citation>
    <scope>NUCLEOTIDE SEQUENCE [LARGE SCALE GENOMIC DNA]</scope>
    <source>
        <strain evidence="2 3">Nb-231</strain>
    </source>
</reference>
<dbReference type="InterPro" id="IPR024445">
    <property type="entry name" value="Tnp_ISXO2-like"/>
</dbReference>
<dbReference type="RefSeq" id="WP_005000306.1">
    <property type="nucleotide sequence ID" value="NZ_CH672427.1"/>
</dbReference>
<dbReference type="eggNOG" id="COG3677">
    <property type="taxonomic scope" value="Bacteria"/>
</dbReference>
<dbReference type="InterPro" id="IPR053164">
    <property type="entry name" value="IS1016-like_transposase"/>
</dbReference>
<organism evidence="2 3">
    <name type="scientific">Nitrococcus mobilis Nb-231</name>
    <dbReference type="NCBI Taxonomy" id="314278"/>
    <lineage>
        <taxon>Bacteria</taxon>
        <taxon>Pseudomonadati</taxon>
        <taxon>Pseudomonadota</taxon>
        <taxon>Gammaproteobacteria</taxon>
        <taxon>Chromatiales</taxon>
        <taxon>Ectothiorhodospiraceae</taxon>
        <taxon>Nitrococcus</taxon>
    </lineage>
</organism>
<dbReference type="Pfam" id="PF12762">
    <property type="entry name" value="DDE_Tnp_IS1595"/>
    <property type="match status" value="1"/>
</dbReference>
<protein>
    <submittedName>
        <fullName evidence="2">ISSod11, transposase</fullName>
    </submittedName>
</protein>
<dbReference type="PANTHER" id="PTHR47163">
    <property type="entry name" value="DDE_TNP_IS1595 DOMAIN-CONTAINING PROTEIN"/>
    <property type="match status" value="1"/>
</dbReference>
<evidence type="ECO:0000259" key="1">
    <source>
        <dbReference type="SMART" id="SM01126"/>
    </source>
</evidence>
<keyword evidence="3" id="KW-1185">Reference proteome</keyword>
<dbReference type="EMBL" id="AAOF01000004">
    <property type="protein sequence ID" value="EAR22278.1"/>
    <property type="molecule type" value="Genomic_DNA"/>
</dbReference>
<evidence type="ECO:0000313" key="3">
    <source>
        <dbReference type="Proteomes" id="UP000003374"/>
    </source>
</evidence>
<dbReference type="InterPro" id="IPR024442">
    <property type="entry name" value="Transposase_Zn_ribbon"/>
</dbReference>
<evidence type="ECO:0000313" key="2">
    <source>
        <dbReference type="EMBL" id="EAR22278.1"/>
    </source>
</evidence>
<feature type="domain" description="ISXO2-like transposase" evidence="1">
    <location>
        <begin position="140"/>
        <end position="300"/>
    </location>
</feature>
<dbReference type="HOGENOM" id="CLU_044348_1_4_6"/>
<dbReference type="STRING" id="314278.NB231_05195"/>
<dbReference type="Pfam" id="PF12760">
    <property type="entry name" value="Zn_ribbon_IS1595"/>
    <property type="match status" value="1"/>
</dbReference>
<accession>A4BQC3</accession>